<gene>
    <name evidence="1" type="ORF">HDC15190</name>
</gene>
<evidence type="ECO:0000313" key="1">
    <source>
        <dbReference type="EMBL" id="DAA04292.1"/>
    </source>
</evidence>
<protein>
    <submittedName>
        <fullName evidence="1">HDC15190</fullName>
    </submittedName>
</protein>
<accession>Q6IJC9</accession>
<reference evidence="1" key="1">
    <citation type="journal article" date="2003" name="Genome Biol.">
        <title>An integrated gene annotation and transcriptional profiling approach towards the full gene content of the Drosophila genome.</title>
        <authorList>
            <person name="Hild M."/>
            <person name="Beckmann B."/>
            <person name="Haas S.A."/>
            <person name="Koch B."/>
            <person name="Solovyev V."/>
            <person name="Busold C."/>
            <person name="Fellenberg K."/>
            <person name="Boutros M."/>
            <person name="Vingron M."/>
            <person name="Sauer F."/>
            <person name="Hoheisel J.D."/>
            <person name="Paro R."/>
        </authorList>
    </citation>
    <scope>NUCLEOTIDE SEQUENCE</scope>
</reference>
<name>Q6IJC9_DROME</name>
<proteinExistence type="predicted"/>
<dbReference type="AlphaFoldDB" id="Q6IJC9"/>
<organism evidence="1">
    <name type="scientific">Drosophila melanogaster</name>
    <name type="common">Fruit fly</name>
    <dbReference type="NCBI Taxonomy" id="7227"/>
    <lineage>
        <taxon>Eukaryota</taxon>
        <taxon>Metazoa</taxon>
        <taxon>Ecdysozoa</taxon>
        <taxon>Arthropoda</taxon>
        <taxon>Hexapoda</taxon>
        <taxon>Insecta</taxon>
        <taxon>Pterygota</taxon>
        <taxon>Neoptera</taxon>
        <taxon>Endopterygota</taxon>
        <taxon>Diptera</taxon>
        <taxon>Brachycera</taxon>
        <taxon>Muscomorpha</taxon>
        <taxon>Ephydroidea</taxon>
        <taxon>Drosophilidae</taxon>
        <taxon>Drosophila</taxon>
        <taxon>Sophophora</taxon>
    </lineage>
</organism>
<sequence>MFMVKHINEGNDPEQQHHCIRQLTTAAEDFACAIKTRLLIDNGSKKSEMPAVDYFIRRGSKVA</sequence>
<dbReference type="EMBL" id="BK002787">
    <property type="protein sequence ID" value="DAA04292.1"/>
    <property type="molecule type" value="Genomic_DNA"/>
</dbReference>